<keyword evidence="3" id="KW-1185">Reference proteome</keyword>
<dbReference type="Proteomes" id="UP001500620">
    <property type="component" value="Unassembled WGS sequence"/>
</dbReference>
<comment type="caution">
    <text evidence="2">The sequence shown here is derived from an EMBL/GenBank/DDBJ whole genome shotgun (WGS) entry which is preliminary data.</text>
</comment>
<evidence type="ECO:0000313" key="3">
    <source>
        <dbReference type="Proteomes" id="UP001500620"/>
    </source>
</evidence>
<proteinExistence type="predicted"/>
<sequence>MWAAHHVTIHQEPFMRIITASFFISVDGVVDAPQEWHFPYANDDVARVVSHATRDVDALLMGRHTYEEWNAFWPTQRGYPLADFINGTHKYVASDTLTDLGWGPASVLSGDVVAHVAALKNSEGGNIAINGSGTLTRHLLQAGLIDALHLLVHPIVLGAGKHLFEAGTAPVGLSLQSQESFDNGVTYQVYTPAAIDNAA</sequence>
<dbReference type="Gene3D" id="3.40.430.10">
    <property type="entry name" value="Dihydrofolate Reductase, subunit A"/>
    <property type="match status" value="1"/>
</dbReference>
<feature type="domain" description="Bacterial bifunctional deaminase-reductase C-terminal" evidence="1">
    <location>
        <begin position="17"/>
        <end position="186"/>
    </location>
</feature>
<dbReference type="PANTHER" id="PTHR38011">
    <property type="entry name" value="DIHYDROFOLATE REDUCTASE FAMILY PROTEIN (AFU_ORTHOLOGUE AFUA_8G06820)"/>
    <property type="match status" value="1"/>
</dbReference>
<reference evidence="3" key="1">
    <citation type="journal article" date="2019" name="Int. J. Syst. Evol. Microbiol.">
        <title>The Global Catalogue of Microorganisms (GCM) 10K type strain sequencing project: providing services to taxonomists for standard genome sequencing and annotation.</title>
        <authorList>
            <consortium name="The Broad Institute Genomics Platform"/>
            <consortium name="The Broad Institute Genome Sequencing Center for Infectious Disease"/>
            <person name="Wu L."/>
            <person name="Ma J."/>
        </authorList>
    </citation>
    <scope>NUCLEOTIDE SEQUENCE [LARGE SCALE GENOMIC DNA]</scope>
    <source>
        <strain evidence="3">JCM 17441</strain>
    </source>
</reference>
<dbReference type="InterPro" id="IPR002734">
    <property type="entry name" value="RibDG_C"/>
</dbReference>
<name>A0ABP8DNZ6_9ACTN</name>
<dbReference type="PANTHER" id="PTHR38011:SF11">
    <property type="entry name" value="2,5-DIAMINO-6-RIBOSYLAMINO-4(3H)-PYRIMIDINONE 5'-PHOSPHATE REDUCTASE"/>
    <property type="match status" value="1"/>
</dbReference>
<evidence type="ECO:0000313" key="2">
    <source>
        <dbReference type="EMBL" id="GAA4260719.1"/>
    </source>
</evidence>
<dbReference type="Pfam" id="PF01872">
    <property type="entry name" value="RibD_C"/>
    <property type="match status" value="1"/>
</dbReference>
<dbReference type="SUPFAM" id="SSF53597">
    <property type="entry name" value="Dihydrofolate reductase-like"/>
    <property type="match status" value="1"/>
</dbReference>
<gene>
    <name evidence="2" type="ORF">GCM10022255_090450</name>
</gene>
<dbReference type="InterPro" id="IPR024072">
    <property type="entry name" value="DHFR-like_dom_sf"/>
</dbReference>
<accession>A0ABP8DNZ6</accession>
<dbReference type="InterPro" id="IPR050765">
    <property type="entry name" value="Riboflavin_Biosynth_HTPR"/>
</dbReference>
<evidence type="ECO:0000259" key="1">
    <source>
        <dbReference type="Pfam" id="PF01872"/>
    </source>
</evidence>
<protein>
    <submittedName>
        <fullName evidence="2">Dihydrofolate reductase family protein</fullName>
    </submittedName>
</protein>
<dbReference type="EMBL" id="BAABAT010000042">
    <property type="protein sequence ID" value="GAA4260719.1"/>
    <property type="molecule type" value="Genomic_DNA"/>
</dbReference>
<organism evidence="2 3">
    <name type="scientific">Dactylosporangium darangshiense</name>
    <dbReference type="NCBI Taxonomy" id="579108"/>
    <lineage>
        <taxon>Bacteria</taxon>
        <taxon>Bacillati</taxon>
        <taxon>Actinomycetota</taxon>
        <taxon>Actinomycetes</taxon>
        <taxon>Micromonosporales</taxon>
        <taxon>Micromonosporaceae</taxon>
        <taxon>Dactylosporangium</taxon>
    </lineage>
</organism>